<dbReference type="EMBL" id="KL198004">
    <property type="protein sequence ID" value="KDQ32749.1"/>
    <property type="molecule type" value="Genomic_DNA"/>
</dbReference>
<dbReference type="HOGENOM" id="CLU_1687406_0_0_1"/>
<gene>
    <name evidence="7" type="ORF">PLEOSDRAFT_1098733</name>
</gene>
<evidence type="ECO:0000313" key="7">
    <source>
        <dbReference type="EMBL" id="KDQ32749.1"/>
    </source>
</evidence>
<dbReference type="SUPFAM" id="SSF53933">
    <property type="entry name" value="Microbial ribonucleases"/>
    <property type="match status" value="1"/>
</dbReference>
<sequence length="156" mass="16546">MSILTSSWFIAAVIFAGLAVQSVHGASLGTNTEDVADANACKCKLKLGDGTFEGTNYSAKEIDEALEKYKNLAKLGKKDFMGFPKHFGGKDNSGNLVFPDVTACVPPLQEFQIHKAGSGDSPPKSADRIVIDANGVQCGCMTHTGMKNPNDFQACN</sequence>
<keyword evidence="4" id="KW-1015">Disulfide bond</keyword>
<dbReference type="VEuPathDB" id="FungiDB:PLEOSDRAFT_1098733"/>
<organism evidence="7 8">
    <name type="scientific">Pleurotus ostreatus (strain PC15)</name>
    <name type="common">Oyster mushroom</name>
    <dbReference type="NCBI Taxonomy" id="1137138"/>
    <lineage>
        <taxon>Eukaryota</taxon>
        <taxon>Fungi</taxon>
        <taxon>Dikarya</taxon>
        <taxon>Basidiomycota</taxon>
        <taxon>Agaricomycotina</taxon>
        <taxon>Agaricomycetes</taxon>
        <taxon>Agaricomycetidae</taxon>
        <taxon>Agaricales</taxon>
        <taxon>Pleurotineae</taxon>
        <taxon>Pleurotaceae</taxon>
        <taxon>Pleurotus</taxon>
    </lineage>
</organism>
<dbReference type="InterPro" id="IPR016191">
    <property type="entry name" value="Ribonuclease/ribotoxin"/>
</dbReference>
<reference evidence="8" key="1">
    <citation type="journal article" date="2014" name="Proc. Natl. Acad. Sci. U.S.A.">
        <title>Extensive sampling of basidiomycete genomes demonstrates inadequacy of the white-rot/brown-rot paradigm for wood decay fungi.</title>
        <authorList>
            <person name="Riley R."/>
            <person name="Salamov A.A."/>
            <person name="Brown D.W."/>
            <person name="Nagy L.G."/>
            <person name="Floudas D."/>
            <person name="Held B.W."/>
            <person name="Levasseur A."/>
            <person name="Lombard V."/>
            <person name="Morin E."/>
            <person name="Otillar R."/>
            <person name="Lindquist E.A."/>
            <person name="Sun H."/>
            <person name="LaButti K.M."/>
            <person name="Schmutz J."/>
            <person name="Jabbour D."/>
            <person name="Luo H."/>
            <person name="Baker S.E."/>
            <person name="Pisabarro A.G."/>
            <person name="Walton J.D."/>
            <person name="Blanchette R.A."/>
            <person name="Henrissat B."/>
            <person name="Martin F."/>
            <person name="Cullen D."/>
            <person name="Hibbett D.S."/>
            <person name="Grigoriev I.V."/>
        </authorList>
    </citation>
    <scope>NUCLEOTIDE SEQUENCE [LARGE SCALE GENOMIC DNA]</scope>
    <source>
        <strain evidence="8">PC15</strain>
    </source>
</reference>
<dbReference type="Gene3D" id="3.10.450.30">
    <property type="entry name" value="Microbial ribonucleases"/>
    <property type="match status" value="1"/>
</dbReference>
<protein>
    <submittedName>
        <fullName evidence="7">Uncharacterized protein</fullName>
    </submittedName>
</protein>
<keyword evidence="3" id="KW-0378">Hydrolase</keyword>
<evidence type="ECO:0000313" key="8">
    <source>
        <dbReference type="Proteomes" id="UP000027073"/>
    </source>
</evidence>
<dbReference type="InParanoid" id="A0A067NXV6"/>
<evidence type="ECO:0000256" key="5">
    <source>
        <dbReference type="ARBA" id="ARBA00023239"/>
    </source>
</evidence>
<dbReference type="Proteomes" id="UP000027073">
    <property type="component" value="Unassembled WGS sequence"/>
</dbReference>
<proteinExistence type="predicted"/>
<evidence type="ECO:0000256" key="2">
    <source>
        <dbReference type="ARBA" id="ARBA00022759"/>
    </source>
</evidence>
<feature type="signal peptide" evidence="6">
    <location>
        <begin position="1"/>
        <end position="25"/>
    </location>
</feature>
<dbReference type="GO" id="GO:0016829">
    <property type="term" value="F:lyase activity"/>
    <property type="evidence" value="ECO:0007669"/>
    <property type="project" value="UniProtKB-KW"/>
</dbReference>
<name>A0A067NXV6_PLEO1</name>
<dbReference type="GO" id="GO:0003723">
    <property type="term" value="F:RNA binding"/>
    <property type="evidence" value="ECO:0007669"/>
    <property type="project" value="InterPro"/>
</dbReference>
<keyword evidence="6" id="KW-0732">Signal</keyword>
<evidence type="ECO:0000256" key="3">
    <source>
        <dbReference type="ARBA" id="ARBA00022801"/>
    </source>
</evidence>
<keyword evidence="5" id="KW-0456">Lyase</keyword>
<evidence type="ECO:0000256" key="6">
    <source>
        <dbReference type="SAM" id="SignalP"/>
    </source>
</evidence>
<keyword evidence="1" id="KW-0540">Nuclease</keyword>
<accession>A0A067NXV6</accession>
<dbReference type="InterPro" id="IPR000026">
    <property type="entry name" value="N1-like"/>
</dbReference>
<evidence type="ECO:0000256" key="4">
    <source>
        <dbReference type="ARBA" id="ARBA00023157"/>
    </source>
</evidence>
<dbReference type="PANTHER" id="PTHR42104">
    <property type="entry name" value="EXTRACELLULAR GUANYL-SPECIFIC RIBONUCLEASE RNTA (AFU_ORTHOLOGUE AFUA_4G03230)"/>
    <property type="match status" value="1"/>
</dbReference>
<dbReference type="AlphaFoldDB" id="A0A067NXV6"/>
<dbReference type="PANTHER" id="PTHR42104:SF2">
    <property type="entry name" value="GUANYL-SPECIFIC RIBONUCLEASE, PUTATIVE (AFU_ORTHOLOGUE AFUA_4G01200)-RELATED"/>
    <property type="match status" value="1"/>
</dbReference>
<keyword evidence="2" id="KW-0255">Endonuclease</keyword>
<dbReference type="GO" id="GO:0004521">
    <property type="term" value="F:RNA endonuclease activity"/>
    <property type="evidence" value="ECO:0007669"/>
    <property type="project" value="InterPro"/>
</dbReference>
<evidence type="ECO:0000256" key="1">
    <source>
        <dbReference type="ARBA" id="ARBA00022722"/>
    </source>
</evidence>
<feature type="chain" id="PRO_5001642699" evidence="6">
    <location>
        <begin position="26"/>
        <end position="156"/>
    </location>
</feature>
<dbReference type="GO" id="GO:0016787">
    <property type="term" value="F:hydrolase activity"/>
    <property type="evidence" value="ECO:0007669"/>
    <property type="project" value="UniProtKB-KW"/>
</dbReference>
<dbReference type="Pfam" id="PF00545">
    <property type="entry name" value="Ribonuclease"/>
    <property type="match status" value="1"/>
</dbReference>